<evidence type="ECO:0000256" key="5">
    <source>
        <dbReference type="RuleBase" id="RU362027"/>
    </source>
</evidence>
<evidence type="ECO:0000256" key="4">
    <source>
        <dbReference type="ARBA" id="ARBA00022679"/>
    </source>
</evidence>
<dbReference type="InterPro" id="IPR029993">
    <property type="entry name" value="GAUT"/>
</dbReference>
<reference evidence="6" key="1">
    <citation type="journal article" date="2022" name="Int. J. Mol. Sci.">
        <title>Draft Genome of Tanacetum Coccineum: Genomic Comparison of Closely Related Tanacetum-Family Plants.</title>
        <authorList>
            <person name="Yamashiro T."/>
            <person name="Shiraishi A."/>
            <person name="Nakayama K."/>
            <person name="Satake H."/>
        </authorList>
    </citation>
    <scope>NUCLEOTIDE SEQUENCE</scope>
</reference>
<organism evidence="6 7">
    <name type="scientific">Tanacetum coccineum</name>
    <dbReference type="NCBI Taxonomy" id="301880"/>
    <lineage>
        <taxon>Eukaryota</taxon>
        <taxon>Viridiplantae</taxon>
        <taxon>Streptophyta</taxon>
        <taxon>Embryophyta</taxon>
        <taxon>Tracheophyta</taxon>
        <taxon>Spermatophyta</taxon>
        <taxon>Magnoliopsida</taxon>
        <taxon>eudicotyledons</taxon>
        <taxon>Gunneridae</taxon>
        <taxon>Pentapetalae</taxon>
        <taxon>asterids</taxon>
        <taxon>campanulids</taxon>
        <taxon>Asterales</taxon>
        <taxon>Asteraceae</taxon>
        <taxon>Asteroideae</taxon>
        <taxon>Anthemideae</taxon>
        <taxon>Anthemidinae</taxon>
        <taxon>Tanacetum</taxon>
    </lineage>
</organism>
<evidence type="ECO:0000313" key="7">
    <source>
        <dbReference type="Proteomes" id="UP001151760"/>
    </source>
</evidence>
<comment type="similarity">
    <text evidence="2 5">Belongs to the glycosyltransferase 8 family.</text>
</comment>
<keyword evidence="7" id="KW-1185">Reference proteome</keyword>
<dbReference type="PANTHER" id="PTHR32116:SF104">
    <property type="entry name" value="HEXOSYLTRANSFERASE"/>
    <property type="match status" value="1"/>
</dbReference>
<keyword evidence="5" id="KW-0961">Cell wall biogenesis/degradation</keyword>
<dbReference type="SUPFAM" id="SSF53448">
    <property type="entry name" value="Nucleotide-diphospho-sugar transferases"/>
    <property type="match status" value="1"/>
</dbReference>
<dbReference type="EMBL" id="BQNB010018509">
    <property type="protein sequence ID" value="GJT75178.1"/>
    <property type="molecule type" value="Genomic_DNA"/>
</dbReference>
<evidence type="ECO:0000313" key="6">
    <source>
        <dbReference type="EMBL" id="GJT75178.1"/>
    </source>
</evidence>
<comment type="caution">
    <text evidence="6">The sequence shown here is derived from an EMBL/GenBank/DDBJ whole genome shotgun (WGS) entry which is preliminary data.</text>
</comment>
<evidence type="ECO:0000256" key="2">
    <source>
        <dbReference type="ARBA" id="ARBA00006351"/>
    </source>
</evidence>
<reference evidence="6" key="2">
    <citation type="submission" date="2022-01" db="EMBL/GenBank/DDBJ databases">
        <authorList>
            <person name="Yamashiro T."/>
            <person name="Shiraishi A."/>
            <person name="Satake H."/>
            <person name="Nakayama K."/>
        </authorList>
    </citation>
    <scope>NUCLEOTIDE SEQUENCE</scope>
</reference>
<protein>
    <recommendedName>
        <fullName evidence="5">Hexosyltransferase</fullName>
        <ecNumber evidence="5">2.4.1.-</ecNumber>
    </recommendedName>
</protein>
<evidence type="ECO:0000256" key="3">
    <source>
        <dbReference type="ARBA" id="ARBA00022676"/>
    </source>
</evidence>
<comment type="subcellular location">
    <subcellularLocation>
        <location evidence="5">Golgi apparatus membrane</location>
        <topology evidence="5">Single-pass type II membrane protein</topology>
    </subcellularLocation>
</comment>
<name>A0ABQ5GHH5_9ASTR</name>
<keyword evidence="3 5" id="KW-0328">Glycosyltransferase</keyword>
<gene>
    <name evidence="6" type="ORF">Tco_1041903</name>
</gene>
<dbReference type="EC" id="2.4.1.-" evidence="5"/>
<accession>A0ABQ5GHH5</accession>
<dbReference type="Gene3D" id="3.90.550.10">
    <property type="entry name" value="Spore Coat Polysaccharide Biosynthesis Protein SpsA, Chain A"/>
    <property type="match status" value="1"/>
</dbReference>
<sequence>MAWRNANVTGLYHYWDEHNADGNLWKLGTLPASLLAFYGRSEPLDRRWHVLGLGFDDSIDNRLIESAAVVHFNGNMKPWLKIGIGRFKPLWQKIVGRCGCWNITIKLTNLTLTSTQRIELQCAESLFCEIFNSCCKIHCNCFKNSAVSDRLLCLQLRSASPQVTSVKILGSVMVDLVWSTKEDSLTAGKTMKLPSKGLTIDEERVKDFVTKLKKLEMTLSVTYHLFQLNISLNSLTVCFNSDTAQLISPKVWEFDQDHQRWFRVVELAVHVYEVDQVCVVAWAPNMGRKWKRTGRFSVGTGATTGQTRGSKTEVVIGSDLPEVDGCGTL</sequence>
<evidence type="ECO:0000256" key="1">
    <source>
        <dbReference type="ARBA" id="ARBA00004877"/>
    </source>
</evidence>
<proteinExistence type="inferred from homology"/>
<dbReference type="PANTHER" id="PTHR32116">
    <property type="entry name" value="GALACTURONOSYLTRANSFERASE 4-RELATED"/>
    <property type="match status" value="1"/>
</dbReference>
<keyword evidence="4" id="KW-0808">Transferase</keyword>
<dbReference type="Proteomes" id="UP001151760">
    <property type="component" value="Unassembled WGS sequence"/>
</dbReference>
<dbReference type="InterPro" id="IPR002495">
    <property type="entry name" value="Glyco_trans_8"/>
</dbReference>
<comment type="pathway">
    <text evidence="1 5">Glycan metabolism; pectin biosynthesis.</text>
</comment>
<keyword evidence="5" id="KW-0333">Golgi apparatus</keyword>
<dbReference type="Pfam" id="PF01501">
    <property type="entry name" value="Glyco_transf_8"/>
    <property type="match status" value="1"/>
</dbReference>
<dbReference type="InterPro" id="IPR029044">
    <property type="entry name" value="Nucleotide-diphossugar_trans"/>
</dbReference>